<organism evidence="2 3">
    <name type="scientific">Pleuronectes platessa</name>
    <name type="common">European plaice</name>
    <dbReference type="NCBI Taxonomy" id="8262"/>
    <lineage>
        <taxon>Eukaryota</taxon>
        <taxon>Metazoa</taxon>
        <taxon>Chordata</taxon>
        <taxon>Craniata</taxon>
        <taxon>Vertebrata</taxon>
        <taxon>Euteleostomi</taxon>
        <taxon>Actinopterygii</taxon>
        <taxon>Neopterygii</taxon>
        <taxon>Teleostei</taxon>
        <taxon>Neoteleostei</taxon>
        <taxon>Acanthomorphata</taxon>
        <taxon>Carangaria</taxon>
        <taxon>Pleuronectiformes</taxon>
        <taxon>Pleuronectoidei</taxon>
        <taxon>Pleuronectidae</taxon>
        <taxon>Pleuronectes</taxon>
    </lineage>
</organism>
<reference evidence="2" key="1">
    <citation type="submission" date="2020-03" db="EMBL/GenBank/DDBJ databases">
        <authorList>
            <person name="Weist P."/>
        </authorList>
    </citation>
    <scope>NUCLEOTIDE SEQUENCE</scope>
</reference>
<gene>
    <name evidence="2" type="ORF">PLEPLA_LOCUS32983</name>
</gene>
<protein>
    <submittedName>
        <fullName evidence="2">Uncharacterized protein</fullName>
    </submittedName>
</protein>
<accession>A0A9N7V9N8</accession>
<sequence>MSVERAELCTDTDRNKWKEEGNPKSSGVCAVVIADQSRSIESVHLHPVTLSSAAHVIHCLWVPLVERKTAALTCSVQEEADLSIFPPMQRTERSPIKLRLQSKIVSLYQTYFISKGTLHLGDSRRSDS</sequence>
<evidence type="ECO:0000256" key="1">
    <source>
        <dbReference type="SAM" id="MobiDB-lite"/>
    </source>
</evidence>
<name>A0A9N7V9N8_PLEPL</name>
<comment type="caution">
    <text evidence="2">The sequence shown here is derived from an EMBL/GenBank/DDBJ whole genome shotgun (WGS) entry which is preliminary data.</text>
</comment>
<keyword evidence="3" id="KW-1185">Reference proteome</keyword>
<evidence type="ECO:0000313" key="3">
    <source>
        <dbReference type="Proteomes" id="UP001153269"/>
    </source>
</evidence>
<feature type="region of interest" description="Disordered" evidence="1">
    <location>
        <begin position="1"/>
        <end position="21"/>
    </location>
</feature>
<evidence type="ECO:0000313" key="2">
    <source>
        <dbReference type="EMBL" id="CAB1445252.1"/>
    </source>
</evidence>
<dbReference type="Proteomes" id="UP001153269">
    <property type="component" value="Unassembled WGS sequence"/>
</dbReference>
<dbReference type="AlphaFoldDB" id="A0A9N7V9N8"/>
<dbReference type="EMBL" id="CADEAL010003591">
    <property type="protein sequence ID" value="CAB1445252.1"/>
    <property type="molecule type" value="Genomic_DNA"/>
</dbReference>
<proteinExistence type="predicted"/>